<evidence type="ECO:0000313" key="2">
    <source>
        <dbReference type="EMBL" id="RDU97004.1"/>
    </source>
</evidence>
<proteinExistence type="predicted"/>
<comment type="caution">
    <text evidence="2">The sequence shown here is derived from an EMBL/GenBank/DDBJ whole genome shotgun (WGS) entry which is preliminary data.</text>
</comment>
<feature type="region of interest" description="Disordered" evidence="1">
    <location>
        <begin position="165"/>
        <end position="184"/>
    </location>
</feature>
<sequence length="234" mass="25895">MHVAAIGGRNGAMRARCVFDRGARVDMRSLVDLSTWGDVRPAAHLSTWSSVLLDIRRVLLPIGRAVVLVHGGARRRLHRPHHWRLFHRGPLSECRALRGVSRAHGRSGADTGRGRRTRAWSARMHHGAVCFPAFPLAAGAVCFAAGTSAGRRFMPGFPLLLGERRDRRDAGEAGDGKRDKGSCDHGDLPACNDHDFKHRRLGQFMIRTRNLRSRSWFAPNQIACRRHPTSGGNA</sequence>
<dbReference type="EMBL" id="QRGA01000011">
    <property type="protein sequence ID" value="RDU97004.1"/>
    <property type="molecule type" value="Genomic_DNA"/>
</dbReference>
<name>A0A3D8JWK8_9BURK</name>
<protein>
    <submittedName>
        <fullName evidence="2">Uncharacterized protein</fullName>
    </submittedName>
</protein>
<organism evidence="2 3">
    <name type="scientific">Trinickia dinghuensis</name>
    <dbReference type="NCBI Taxonomy" id="2291023"/>
    <lineage>
        <taxon>Bacteria</taxon>
        <taxon>Pseudomonadati</taxon>
        <taxon>Pseudomonadota</taxon>
        <taxon>Betaproteobacteria</taxon>
        <taxon>Burkholderiales</taxon>
        <taxon>Burkholderiaceae</taxon>
        <taxon>Trinickia</taxon>
    </lineage>
</organism>
<dbReference type="AlphaFoldDB" id="A0A3D8JWK8"/>
<keyword evidence="3" id="KW-1185">Reference proteome</keyword>
<evidence type="ECO:0000256" key="1">
    <source>
        <dbReference type="SAM" id="MobiDB-lite"/>
    </source>
</evidence>
<reference evidence="2 3" key="1">
    <citation type="submission" date="2018-08" db="EMBL/GenBank/DDBJ databases">
        <title>Paraburkholderia sp. DHOM06 isolated from forest soil.</title>
        <authorList>
            <person name="Gao Z.-H."/>
            <person name="Qiu L.-H."/>
        </authorList>
    </citation>
    <scope>NUCLEOTIDE SEQUENCE [LARGE SCALE GENOMIC DNA]</scope>
    <source>
        <strain evidence="2 3">DHOM06</strain>
    </source>
</reference>
<gene>
    <name evidence="2" type="ORF">DWV00_20320</name>
</gene>
<evidence type="ECO:0000313" key="3">
    <source>
        <dbReference type="Proteomes" id="UP000256838"/>
    </source>
</evidence>
<accession>A0A3D8JWK8</accession>
<dbReference type="Proteomes" id="UP000256838">
    <property type="component" value="Unassembled WGS sequence"/>
</dbReference>